<evidence type="ECO:0000313" key="2">
    <source>
        <dbReference type="Proteomes" id="UP000076925"/>
    </source>
</evidence>
<accession>A0A139WTN7</accession>
<dbReference type="RefSeq" id="WP_017748147.1">
    <property type="nucleotide sequence ID" value="NZ_KQ976354.1"/>
</dbReference>
<dbReference type="OrthoDB" id="516757at2"/>
<organism evidence="1 2">
    <name type="scientific">Scytonema hofmannii PCC 7110</name>
    <dbReference type="NCBI Taxonomy" id="128403"/>
    <lineage>
        <taxon>Bacteria</taxon>
        <taxon>Bacillati</taxon>
        <taxon>Cyanobacteriota</taxon>
        <taxon>Cyanophyceae</taxon>
        <taxon>Nostocales</taxon>
        <taxon>Scytonemataceae</taxon>
        <taxon>Scytonema</taxon>
    </lineage>
</organism>
<evidence type="ECO:0008006" key="3">
    <source>
        <dbReference type="Google" id="ProtNLM"/>
    </source>
</evidence>
<sequence>MSTRKGQKGQKNIPYLHDEIKTKRTVLLTPTAWQILKTKAEVMGVSVSELIEQWARETSG</sequence>
<gene>
    <name evidence="1" type="ORF">WA1_05825</name>
</gene>
<dbReference type="EMBL" id="ANNX02000050">
    <property type="protein sequence ID" value="KYC35814.1"/>
    <property type="molecule type" value="Genomic_DNA"/>
</dbReference>
<dbReference type="Proteomes" id="UP000076925">
    <property type="component" value="Unassembled WGS sequence"/>
</dbReference>
<dbReference type="STRING" id="128403.WA1_05825"/>
<proteinExistence type="predicted"/>
<name>A0A139WTN7_9CYAN</name>
<keyword evidence="2" id="KW-1185">Reference proteome</keyword>
<dbReference type="AlphaFoldDB" id="A0A139WTN7"/>
<evidence type="ECO:0000313" key="1">
    <source>
        <dbReference type="EMBL" id="KYC35814.1"/>
    </source>
</evidence>
<reference evidence="1 2" key="1">
    <citation type="journal article" date="2013" name="Genome Biol. Evol.">
        <title>Genomes of Stigonematalean cyanobacteria (subsection V) and the evolution of oxygenic photosynthesis from prokaryotes to plastids.</title>
        <authorList>
            <person name="Dagan T."/>
            <person name="Roettger M."/>
            <person name="Stucken K."/>
            <person name="Landan G."/>
            <person name="Koch R."/>
            <person name="Major P."/>
            <person name="Gould S.B."/>
            <person name="Goremykin V.V."/>
            <person name="Rippka R."/>
            <person name="Tandeau de Marsac N."/>
            <person name="Gugger M."/>
            <person name="Lockhart P.J."/>
            <person name="Allen J.F."/>
            <person name="Brune I."/>
            <person name="Maus I."/>
            <person name="Puhler A."/>
            <person name="Martin W.F."/>
        </authorList>
    </citation>
    <scope>NUCLEOTIDE SEQUENCE [LARGE SCALE GENOMIC DNA]</scope>
    <source>
        <strain evidence="1 2">PCC 7110</strain>
    </source>
</reference>
<comment type="caution">
    <text evidence="1">The sequence shown here is derived from an EMBL/GenBank/DDBJ whole genome shotgun (WGS) entry which is preliminary data.</text>
</comment>
<protein>
    <recommendedName>
        <fullName evidence="3">CopG family transcriptional regulator</fullName>
    </recommendedName>
</protein>